<dbReference type="InterPro" id="IPR011706">
    <property type="entry name" value="Cu-oxidase_C"/>
</dbReference>
<dbReference type="GO" id="GO:0016491">
    <property type="term" value="F:oxidoreductase activity"/>
    <property type="evidence" value="ECO:0007669"/>
    <property type="project" value="UniProtKB-KW"/>
</dbReference>
<dbReference type="InterPro" id="IPR002355">
    <property type="entry name" value="Cu_oxidase_Cu_BS"/>
</dbReference>
<evidence type="ECO:0000259" key="4">
    <source>
        <dbReference type="Pfam" id="PF07731"/>
    </source>
</evidence>
<feature type="domain" description="Plastocyanin-like" evidence="3">
    <location>
        <begin position="192"/>
        <end position="275"/>
    </location>
</feature>
<proteinExistence type="predicted"/>
<dbReference type="PANTHER" id="PTHR11709:SF518">
    <property type="entry name" value="MULTICOPPER OXIDASE"/>
    <property type="match status" value="1"/>
</dbReference>
<dbReference type="CDD" id="cd13853">
    <property type="entry name" value="CuRO_1_Tth-MCO_like"/>
    <property type="match status" value="1"/>
</dbReference>
<keyword evidence="2" id="KW-0560">Oxidoreductase</keyword>
<evidence type="ECO:0000313" key="6">
    <source>
        <dbReference type="EMBL" id="KKC37484.1"/>
    </source>
</evidence>
<dbReference type="AlphaFoldDB" id="A0A0F5QBV2"/>
<dbReference type="PATRIC" id="fig|1293439.3.peg.2120"/>
<dbReference type="STRING" id="1293439.WH87_12580"/>
<evidence type="ECO:0000313" key="7">
    <source>
        <dbReference type="Proteomes" id="UP000033411"/>
    </source>
</evidence>
<dbReference type="CDD" id="cd13900">
    <property type="entry name" value="CuRO_3_Tth-MCO_like"/>
    <property type="match status" value="1"/>
</dbReference>
<name>A0A0F5QBV2_9HYPH</name>
<dbReference type="InterPro" id="IPR011707">
    <property type="entry name" value="Cu-oxidase-like_N"/>
</dbReference>
<dbReference type="InterPro" id="IPR001117">
    <property type="entry name" value="Cu-oxidase_2nd"/>
</dbReference>
<dbReference type="Pfam" id="PF07732">
    <property type="entry name" value="Cu-oxidase_3"/>
    <property type="match status" value="1"/>
</dbReference>
<evidence type="ECO:0000259" key="3">
    <source>
        <dbReference type="Pfam" id="PF00394"/>
    </source>
</evidence>
<dbReference type="Pfam" id="PF07731">
    <property type="entry name" value="Cu-oxidase_2"/>
    <property type="match status" value="1"/>
</dbReference>
<evidence type="ECO:0000256" key="2">
    <source>
        <dbReference type="ARBA" id="ARBA00023002"/>
    </source>
</evidence>
<evidence type="ECO:0008006" key="8">
    <source>
        <dbReference type="Google" id="ProtNLM"/>
    </source>
</evidence>
<evidence type="ECO:0000256" key="1">
    <source>
        <dbReference type="ARBA" id="ARBA00022723"/>
    </source>
</evidence>
<reference evidence="6 7" key="1">
    <citation type="submission" date="2015-03" db="EMBL/GenBank/DDBJ databases">
        <authorList>
            <person name="Lepp D."/>
            <person name="Hassan Y.I."/>
            <person name="Li X.-Z."/>
            <person name="Zhou T."/>
        </authorList>
    </citation>
    <scope>NUCLEOTIDE SEQUENCE [LARGE SCALE GENOMIC DNA]</scope>
    <source>
        <strain evidence="6 7">E84</strain>
    </source>
</reference>
<comment type="caution">
    <text evidence="6">The sequence shown here is derived from an EMBL/GenBank/DDBJ whole genome shotgun (WGS) entry which is preliminary data.</text>
</comment>
<dbReference type="Gene3D" id="2.60.40.420">
    <property type="entry name" value="Cupredoxins - blue copper proteins"/>
    <property type="match status" value="3"/>
</dbReference>
<keyword evidence="1" id="KW-0479">Metal-binding</keyword>
<evidence type="ECO:0000259" key="5">
    <source>
        <dbReference type="Pfam" id="PF07732"/>
    </source>
</evidence>
<feature type="domain" description="Plastocyanin-like" evidence="5">
    <location>
        <begin position="39"/>
        <end position="151"/>
    </location>
</feature>
<dbReference type="Pfam" id="PF00394">
    <property type="entry name" value="Cu-oxidase"/>
    <property type="match status" value="1"/>
</dbReference>
<keyword evidence="7" id="KW-1185">Reference proteome</keyword>
<dbReference type="EMBL" id="LANJ01000019">
    <property type="protein sequence ID" value="KKC37484.1"/>
    <property type="molecule type" value="Genomic_DNA"/>
</dbReference>
<gene>
    <name evidence="6" type="ORF">WH87_12580</name>
</gene>
<dbReference type="SUPFAM" id="SSF49503">
    <property type="entry name" value="Cupredoxins"/>
    <property type="match status" value="3"/>
</dbReference>
<organism evidence="6 7">
    <name type="scientific">Devosia epidermidihirudinis</name>
    <dbReference type="NCBI Taxonomy" id="1293439"/>
    <lineage>
        <taxon>Bacteria</taxon>
        <taxon>Pseudomonadati</taxon>
        <taxon>Pseudomonadota</taxon>
        <taxon>Alphaproteobacteria</taxon>
        <taxon>Hyphomicrobiales</taxon>
        <taxon>Devosiaceae</taxon>
        <taxon>Devosia</taxon>
    </lineage>
</organism>
<dbReference type="PROSITE" id="PS00080">
    <property type="entry name" value="MULTICOPPER_OXIDASE2"/>
    <property type="match status" value="1"/>
</dbReference>
<dbReference type="GO" id="GO:0005507">
    <property type="term" value="F:copper ion binding"/>
    <property type="evidence" value="ECO:0007669"/>
    <property type="project" value="InterPro"/>
</dbReference>
<accession>A0A0F5QBV2</accession>
<dbReference type="PANTHER" id="PTHR11709">
    <property type="entry name" value="MULTI-COPPER OXIDASE"/>
    <property type="match status" value="1"/>
</dbReference>
<feature type="domain" description="Plastocyanin-like" evidence="4">
    <location>
        <begin position="330"/>
        <end position="448"/>
    </location>
</feature>
<protein>
    <recommendedName>
        <fullName evidence="8">Copper oxidase</fullName>
    </recommendedName>
</protein>
<dbReference type="InterPro" id="IPR008972">
    <property type="entry name" value="Cupredoxin"/>
</dbReference>
<dbReference type="Proteomes" id="UP000033411">
    <property type="component" value="Unassembled WGS sequence"/>
</dbReference>
<dbReference type="InterPro" id="IPR045087">
    <property type="entry name" value="Cu-oxidase_fam"/>
</dbReference>
<sequence length="449" mass="49880">MAPERSIARVATTAGDPLQYPEVRRSVDGVLETTLRAAYGPVTIDGAPAIARTFEASYPAPTLVARPGDTLRIKLINDLDEVTNLHTHGLHVSPSGKSDNVFLTIQPGTEFDFEIEIPADHPAGTYWYHPHVHGLTYSQVAGGMAGALIIEGGLDDIEGISGRVDQLLVIQSAEFDETNTIVPADIQDIHRQTKTINGQINPTLTIRPGEVQRWRLVNATAESFLMIGLEGHPLYQIAKDGNPMTRTLKLERLLIEPGCRADILVKGHQFTGSWELRKMLWLGSDRQFEPDVLLATLVVEGEPVTDHVIPDALIPLSEDLRGLEVDRHREIRFDVDRGPGGTKFLIDGQQVDMGRVDQTVPLGAFEEWTIHNDSTDWHPFHIHVNDFQVIAVNGEPVDELLSFEDTRGLPPLGSITIRHRFLDYTGKYVYHCHLLFHEDHGMMGVVEVV</sequence>